<keyword evidence="2" id="KW-1185">Reference proteome</keyword>
<protein>
    <submittedName>
        <fullName evidence="1">Uncharacterized protein</fullName>
    </submittedName>
</protein>
<gene>
    <name evidence="1" type="ORF">B0T24DRAFT_725164</name>
</gene>
<reference evidence="1" key="1">
    <citation type="journal article" date="2023" name="Mol. Phylogenet. Evol.">
        <title>Genome-scale phylogeny and comparative genomics of the fungal order Sordariales.</title>
        <authorList>
            <person name="Hensen N."/>
            <person name="Bonometti L."/>
            <person name="Westerberg I."/>
            <person name="Brannstrom I.O."/>
            <person name="Guillou S."/>
            <person name="Cros-Aarteil S."/>
            <person name="Calhoun S."/>
            <person name="Haridas S."/>
            <person name="Kuo A."/>
            <person name="Mondo S."/>
            <person name="Pangilinan J."/>
            <person name="Riley R."/>
            <person name="LaButti K."/>
            <person name="Andreopoulos B."/>
            <person name="Lipzen A."/>
            <person name="Chen C."/>
            <person name="Yan M."/>
            <person name="Daum C."/>
            <person name="Ng V."/>
            <person name="Clum A."/>
            <person name="Steindorff A."/>
            <person name="Ohm R.A."/>
            <person name="Martin F."/>
            <person name="Silar P."/>
            <person name="Natvig D.O."/>
            <person name="Lalanne C."/>
            <person name="Gautier V."/>
            <person name="Ament-Velasquez S.L."/>
            <person name="Kruys A."/>
            <person name="Hutchinson M.I."/>
            <person name="Powell A.J."/>
            <person name="Barry K."/>
            <person name="Miller A.N."/>
            <person name="Grigoriev I.V."/>
            <person name="Debuchy R."/>
            <person name="Gladieux P."/>
            <person name="Hiltunen Thoren M."/>
            <person name="Johannesson H."/>
        </authorList>
    </citation>
    <scope>NUCLEOTIDE SEQUENCE</scope>
    <source>
        <strain evidence="1">CBS 958.72</strain>
    </source>
</reference>
<proteinExistence type="predicted"/>
<accession>A0AAE0MYH7</accession>
<name>A0AAE0MYH7_9PEZI</name>
<dbReference type="Proteomes" id="UP001287356">
    <property type="component" value="Unassembled WGS sequence"/>
</dbReference>
<evidence type="ECO:0000313" key="2">
    <source>
        <dbReference type="Proteomes" id="UP001287356"/>
    </source>
</evidence>
<evidence type="ECO:0000313" key="1">
    <source>
        <dbReference type="EMBL" id="KAK3360998.1"/>
    </source>
</evidence>
<sequence>MFRHTQLTSKGAMNLAKNQRALAKMFHGNIKSVELYLDNRLSFGGVVYPKDRTKFHSSLTALTKTLSQFRQLEHLSIQDIGIHSFTFYSTFLNISNKDVMSRWATGGAVRGNLARVFSASDLTITSLRLDVVGEYAQSGCSMQPSGHFCRSVGILLGSIPTLKKFHCRIAFVCECLLDTPERKASQPPLALEEVLVSLCFVDPLGGVRKLYHPHKCRFSLHRSKDTSTLIRHMEEQATKLAGKLPNPKTVKVLSWKDTSNSEVSPGTDVYAFDAVTGRRTQWTKSESYENWSWDDPSGKPDFSHVGWLPEIQSRRQF</sequence>
<reference evidence="1" key="2">
    <citation type="submission" date="2023-06" db="EMBL/GenBank/DDBJ databases">
        <authorList>
            <consortium name="Lawrence Berkeley National Laboratory"/>
            <person name="Haridas S."/>
            <person name="Hensen N."/>
            <person name="Bonometti L."/>
            <person name="Westerberg I."/>
            <person name="Brannstrom I.O."/>
            <person name="Guillou S."/>
            <person name="Cros-Aarteil S."/>
            <person name="Calhoun S."/>
            <person name="Kuo A."/>
            <person name="Mondo S."/>
            <person name="Pangilinan J."/>
            <person name="Riley R."/>
            <person name="Labutti K."/>
            <person name="Andreopoulos B."/>
            <person name="Lipzen A."/>
            <person name="Chen C."/>
            <person name="Yanf M."/>
            <person name="Daum C."/>
            <person name="Ng V."/>
            <person name="Clum A."/>
            <person name="Steindorff A."/>
            <person name="Ohm R."/>
            <person name="Martin F."/>
            <person name="Silar P."/>
            <person name="Natvig D."/>
            <person name="Lalanne C."/>
            <person name="Gautier V."/>
            <person name="Ament-Velasquez S.L."/>
            <person name="Kruys A."/>
            <person name="Hutchinson M.I."/>
            <person name="Powell A.J."/>
            <person name="Barry K."/>
            <person name="Miller A.N."/>
            <person name="Grigoriev I.V."/>
            <person name="Debuchy R."/>
            <person name="Gladieux P."/>
            <person name="Thoren M.H."/>
            <person name="Johannesson H."/>
        </authorList>
    </citation>
    <scope>NUCLEOTIDE SEQUENCE</scope>
    <source>
        <strain evidence="1">CBS 958.72</strain>
    </source>
</reference>
<dbReference type="AlphaFoldDB" id="A0AAE0MYH7"/>
<organism evidence="1 2">
    <name type="scientific">Lasiosphaeria ovina</name>
    <dbReference type="NCBI Taxonomy" id="92902"/>
    <lineage>
        <taxon>Eukaryota</taxon>
        <taxon>Fungi</taxon>
        <taxon>Dikarya</taxon>
        <taxon>Ascomycota</taxon>
        <taxon>Pezizomycotina</taxon>
        <taxon>Sordariomycetes</taxon>
        <taxon>Sordariomycetidae</taxon>
        <taxon>Sordariales</taxon>
        <taxon>Lasiosphaeriaceae</taxon>
        <taxon>Lasiosphaeria</taxon>
    </lineage>
</organism>
<comment type="caution">
    <text evidence="1">The sequence shown here is derived from an EMBL/GenBank/DDBJ whole genome shotgun (WGS) entry which is preliminary data.</text>
</comment>
<dbReference type="EMBL" id="JAULSN010000013">
    <property type="protein sequence ID" value="KAK3360998.1"/>
    <property type="molecule type" value="Genomic_DNA"/>
</dbReference>